<evidence type="ECO:0000313" key="2">
    <source>
        <dbReference type="Proteomes" id="UP000827892"/>
    </source>
</evidence>
<reference evidence="1 2" key="1">
    <citation type="submission" date="2022-05" db="EMBL/GenBank/DDBJ databases">
        <title>Chromosome-level reference genomes for two strains of Caenorhabditis briggsae: an improved platform for comparative genomics.</title>
        <authorList>
            <person name="Stevens L."/>
            <person name="Andersen E.C."/>
        </authorList>
    </citation>
    <scope>NUCLEOTIDE SEQUENCE [LARGE SCALE GENOMIC DNA]</scope>
    <source>
        <strain evidence="1">QX1410_ONT</strain>
        <tissue evidence="1">Whole-organism</tissue>
    </source>
</reference>
<accession>A0AAE9A628</accession>
<dbReference type="PANTHER" id="PTHR23015:SF25">
    <property type="entry name" value="DUF38 DOMAIN-CONTAINING PROTEIN-RELATED"/>
    <property type="match status" value="1"/>
</dbReference>
<dbReference type="Proteomes" id="UP000827892">
    <property type="component" value="Chromosome IV"/>
</dbReference>
<sequence length="920" mass="107851">MDGAEAPDEEFVEEFLKEIFNSKISIEQAHRELCRLLLGNVSGTEYVAQQFGRRVENYDDNLLTRYPITKVREFYEKFAMEKFEDFRDRSLKMLENLEDVVQLMSIRRISVKISSLANWFKIVNIKKLKFTLCCIENEQWIRIDITEKPEDPEKKEDEPEPVLTSILYKQNLNDVHVEYGTGNASVLKDCDHRKVAIFDLVFLLQALSETLEDLEFSISPYLLTCPAKYPDLQAYSLIGSILNDYDPPPQFPVRRLSFMFTRFHSTNNFNWEKREEDTDEVAHILKYLDPGTLNWLSFRIWNDKMVQKGMKGAQLMFHPNLRGLEQWKNAYVLDIRDEFVAKDWKLCDEFLVILMASLLKEDIEKGVKYFTRNPPRSICIIHVNQELDLEEIQELYPSAFNFEPGNIRILKESGELTVSLTFANHTLTVASYKTLLDPTIYRKHLLEMFNERTLISKAHERMCQWIRRGEKPIAIGQVGPKEIHYQYRIRPVPGGFYYAEPAVIASENISLLYPISSVKKFYDEFAEAFLARVDNTAAEVEGDPVLDTVDDILQFMFCRRLSWQLYGITKAYMFQLDVVSFTFSHEEILLGLKTGNCGLGWVKYTPEGPNVCMSFSSERSFEARICERYRSTIHNVNLNLIAVTDLEFILRRLSKPLDELKFMIKPFVLRSNEPIRFPDLSVYGMIDAALQGLEIHNPRFEKDINPNFDDIQEDYKRTKRLLQVGHLHFTFTRAKLFENPQNLEYEDSQELLKILKHLERKNLKSLTLRVWDDRQLLKKLGNRVTVLPQLFVGRCVRTTKHWMRLNTLDIDDELILRNWNFLAHLKTVVVWELSIRDVRNALRRFEKVIPVTGYTIRPRRKGDLNEFRTYFLEKLREPNPDTTSITIQQEAEKDQLIEMRVELDEGKNTVATVTATVQLN</sequence>
<protein>
    <recommendedName>
        <fullName evidence="3">DUF38 domain-containing protein</fullName>
    </recommendedName>
</protein>
<gene>
    <name evidence="1" type="ORF">L3Y34_003376</name>
</gene>
<evidence type="ECO:0000313" key="1">
    <source>
        <dbReference type="EMBL" id="ULT93824.1"/>
    </source>
</evidence>
<organism evidence="1 2">
    <name type="scientific">Caenorhabditis briggsae</name>
    <dbReference type="NCBI Taxonomy" id="6238"/>
    <lineage>
        <taxon>Eukaryota</taxon>
        <taxon>Metazoa</taxon>
        <taxon>Ecdysozoa</taxon>
        <taxon>Nematoda</taxon>
        <taxon>Chromadorea</taxon>
        <taxon>Rhabditida</taxon>
        <taxon>Rhabditina</taxon>
        <taxon>Rhabditomorpha</taxon>
        <taxon>Rhabditoidea</taxon>
        <taxon>Rhabditidae</taxon>
        <taxon>Peloderinae</taxon>
        <taxon>Caenorhabditis</taxon>
    </lineage>
</organism>
<dbReference type="PANTHER" id="PTHR23015">
    <property type="entry name" value="UNCHARACTERIZED C.ELEGANS PROTEIN"/>
    <property type="match status" value="1"/>
</dbReference>
<dbReference type="InterPro" id="IPR040161">
    <property type="entry name" value="FB224"/>
</dbReference>
<dbReference type="AlphaFoldDB" id="A0AAE9A628"/>
<dbReference type="EMBL" id="CP090894">
    <property type="protein sequence ID" value="ULT93824.1"/>
    <property type="molecule type" value="Genomic_DNA"/>
</dbReference>
<proteinExistence type="predicted"/>
<name>A0AAE9A628_CAEBR</name>
<evidence type="ECO:0008006" key="3">
    <source>
        <dbReference type="Google" id="ProtNLM"/>
    </source>
</evidence>